<evidence type="ECO:0000256" key="3">
    <source>
        <dbReference type="ARBA" id="ARBA00022729"/>
    </source>
</evidence>
<dbReference type="SMART" id="SM00110">
    <property type="entry name" value="C1Q"/>
    <property type="match status" value="1"/>
</dbReference>
<dbReference type="SUPFAM" id="SSF49842">
    <property type="entry name" value="TNF-like"/>
    <property type="match status" value="1"/>
</dbReference>
<organism evidence="6">
    <name type="scientific">Pinctada fucata</name>
    <name type="common">Akoya pearl oyster</name>
    <name type="synonym">Pinctada imbricata fucata</name>
    <dbReference type="NCBI Taxonomy" id="50426"/>
    <lineage>
        <taxon>Eukaryota</taxon>
        <taxon>Metazoa</taxon>
        <taxon>Spiralia</taxon>
        <taxon>Lophotrochozoa</taxon>
        <taxon>Mollusca</taxon>
        <taxon>Bivalvia</taxon>
        <taxon>Autobranchia</taxon>
        <taxon>Pteriomorphia</taxon>
        <taxon>Pterioida</taxon>
        <taxon>Pterioidea</taxon>
        <taxon>Pteriidae</taxon>
        <taxon>Pinctada</taxon>
    </lineage>
</organism>
<dbReference type="InterPro" id="IPR050822">
    <property type="entry name" value="Cerebellin_Synaptic_Org"/>
</dbReference>
<dbReference type="EMBL" id="GELH01000336">
    <property type="protein sequence ID" value="JAS03936.1"/>
    <property type="molecule type" value="Transcribed_RNA"/>
</dbReference>
<feature type="domain" description="C1q" evidence="5">
    <location>
        <begin position="22"/>
        <end position="156"/>
    </location>
</feature>
<proteinExistence type="predicted"/>
<evidence type="ECO:0000259" key="5">
    <source>
        <dbReference type="PROSITE" id="PS50871"/>
    </source>
</evidence>
<reference evidence="6" key="1">
    <citation type="submission" date="2016-03" db="EMBL/GenBank/DDBJ databases">
        <authorList>
            <person name="Ploux O."/>
        </authorList>
    </citation>
    <scope>NUCLEOTIDE SEQUENCE</scope>
    <source>
        <tissue evidence="6">Mantle</tissue>
    </source>
</reference>
<evidence type="ECO:0000256" key="2">
    <source>
        <dbReference type="ARBA" id="ARBA00022525"/>
    </source>
</evidence>
<dbReference type="InterPro" id="IPR001073">
    <property type="entry name" value="C1q_dom"/>
</dbReference>
<protein>
    <recommendedName>
        <fullName evidence="5">C1q domain-containing protein</fullName>
    </recommendedName>
</protein>
<comment type="subcellular location">
    <subcellularLocation>
        <location evidence="1">Secreted</location>
    </subcellularLocation>
</comment>
<dbReference type="InterPro" id="IPR008983">
    <property type="entry name" value="Tumour_necrosis_fac-like_dom"/>
</dbReference>
<feature type="signal peptide" evidence="4">
    <location>
        <begin position="1"/>
        <end position="19"/>
    </location>
</feature>
<dbReference type="PRINTS" id="PR00007">
    <property type="entry name" value="COMPLEMNTC1Q"/>
</dbReference>
<dbReference type="GO" id="GO:0005576">
    <property type="term" value="C:extracellular region"/>
    <property type="evidence" value="ECO:0007669"/>
    <property type="project" value="UniProtKB-SubCell"/>
</dbReference>
<name>A0A194AQ89_PINFU</name>
<dbReference type="PANTHER" id="PTHR22923">
    <property type="entry name" value="CEREBELLIN-RELATED"/>
    <property type="match status" value="1"/>
</dbReference>
<evidence type="ECO:0000313" key="6">
    <source>
        <dbReference type="EMBL" id="JAS03936.1"/>
    </source>
</evidence>
<dbReference type="PANTHER" id="PTHR22923:SF116">
    <property type="entry name" value="C1Q DOMAIN-CONTAINING PROTEIN"/>
    <property type="match status" value="1"/>
</dbReference>
<keyword evidence="3 4" id="KW-0732">Signal</keyword>
<evidence type="ECO:0000256" key="4">
    <source>
        <dbReference type="SAM" id="SignalP"/>
    </source>
</evidence>
<keyword evidence="2" id="KW-0964">Secreted</keyword>
<dbReference type="EMBL" id="GELH01000335">
    <property type="protein sequence ID" value="JAS03937.1"/>
    <property type="molecule type" value="Transcribed_RNA"/>
</dbReference>
<feature type="chain" id="PRO_5013481199" description="C1q domain-containing protein" evidence="4">
    <location>
        <begin position="20"/>
        <end position="156"/>
    </location>
</feature>
<dbReference type="Pfam" id="PF00386">
    <property type="entry name" value="C1q"/>
    <property type="match status" value="1"/>
</dbReference>
<dbReference type="AlphaFoldDB" id="A0A194AQ89"/>
<evidence type="ECO:0000256" key="1">
    <source>
        <dbReference type="ARBA" id="ARBA00004613"/>
    </source>
</evidence>
<dbReference type="Gene3D" id="2.60.120.40">
    <property type="match status" value="1"/>
</dbReference>
<accession>A0A194AQ89</accession>
<sequence length="156" mass="17347">MMGKGSVCLLLMFVTVSLCQDMNVGKAAFSAVRNEKAVLPPFSVIIFDEVTTNYQMAYNASTGNFNAPSNGIYVFTWTIATKWGQWQTTQLMCNDDAIANIVADSYKNGDRSTATGTMVLSLQANDRVYVRTGRLGDRMILKNMFCTFSGWKLYDL</sequence>
<dbReference type="PROSITE" id="PS50871">
    <property type="entry name" value="C1Q"/>
    <property type="match status" value="1"/>
</dbReference>